<evidence type="ECO:0000259" key="3">
    <source>
        <dbReference type="Pfam" id="PF08338"/>
    </source>
</evidence>
<dbReference type="InterPro" id="IPR013549">
    <property type="entry name" value="DUF1731"/>
</dbReference>
<dbReference type="NCBIfam" id="TIGR01777">
    <property type="entry name" value="yfcH"/>
    <property type="match status" value="1"/>
</dbReference>
<dbReference type="SUPFAM" id="SSF51735">
    <property type="entry name" value="NAD(P)-binding Rossmann-fold domains"/>
    <property type="match status" value="1"/>
</dbReference>
<accession>A0A1H6BAG5</accession>
<dbReference type="PANTHER" id="PTHR11092:SF0">
    <property type="entry name" value="EPIMERASE FAMILY PROTEIN SDR39U1"/>
    <property type="match status" value="1"/>
</dbReference>
<dbReference type="EMBL" id="FNUS01000007">
    <property type="protein sequence ID" value="SEG57166.1"/>
    <property type="molecule type" value="Genomic_DNA"/>
</dbReference>
<feature type="domain" description="NAD-dependent epimerase/dehydratase" evidence="2">
    <location>
        <begin position="3"/>
        <end position="221"/>
    </location>
</feature>
<dbReference type="RefSeq" id="WP_103914633.1">
    <property type="nucleotide sequence ID" value="NZ_FNUS01000007.1"/>
</dbReference>
<protein>
    <recommendedName>
        <fullName evidence="6">TIGR01777 family protein</fullName>
    </recommendedName>
</protein>
<dbReference type="Pfam" id="PF01370">
    <property type="entry name" value="Epimerase"/>
    <property type="match status" value="1"/>
</dbReference>
<dbReference type="InterPro" id="IPR036291">
    <property type="entry name" value="NAD(P)-bd_dom_sf"/>
</dbReference>
<feature type="domain" description="DUF1731" evidence="3">
    <location>
        <begin position="250"/>
        <end position="296"/>
    </location>
</feature>
<evidence type="ECO:0000313" key="4">
    <source>
        <dbReference type="EMBL" id="SEG57166.1"/>
    </source>
</evidence>
<comment type="similarity">
    <text evidence="1">Belongs to the NAD(P)-dependent epimerase/dehydratase family. SDR39U1 subfamily.</text>
</comment>
<evidence type="ECO:0000313" key="5">
    <source>
        <dbReference type="Proteomes" id="UP000236738"/>
    </source>
</evidence>
<reference evidence="5" key="1">
    <citation type="submission" date="2016-10" db="EMBL/GenBank/DDBJ databases">
        <authorList>
            <person name="Varghese N."/>
            <person name="Submissions S."/>
        </authorList>
    </citation>
    <scope>NUCLEOTIDE SEQUENCE [LARGE SCALE GENOMIC DNA]</scope>
    <source>
        <strain evidence="5">DSM 21580</strain>
    </source>
</reference>
<dbReference type="InterPro" id="IPR001509">
    <property type="entry name" value="Epimerase_deHydtase"/>
</dbReference>
<dbReference type="Proteomes" id="UP000236738">
    <property type="component" value="Unassembled WGS sequence"/>
</dbReference>
<dbReference type="OrthoDB" id="9801773at2"/>
<evidence type="ECO:0008006" key="6">
    <source>
        <dbReference type="Google" id="ProtNLM"/>
    </source>
</evidence>
<evidence type="ECO:0000256" key="1">
    <source>
        <dbReference type="ARBA" id="ARBA00009353"/>
    </source>
</evidence>
<dbReference type="PANTHER" id="PTHR11092">
    <property type="entry name" value="SUGAR NUCLEOTIDE EPIMERASE RELATED"/>
    <property type="match status" value="1"/>
</dbReference>
<sequence length="297" mass="33407">MKILITGATGLVGTDLVKKLRERNHDVNILVRRKTGAQNEFIWNQKKGEIDESAFDGIESIIHLAGASVGKKWTENYKKELYSSRIDTAHLLFKTCKKLNLKLKSFIIASGVNYYGTYTSDEILTETDSVQHQDFLSQLSVAWENSADEFQSVAERIVWLRTAVVLSNKGGSFPLLKKLTDFNFGSAIGSGKQWMNWIHLEDLVNMYILSVENTAISGKYNAVADEIPTNKEFMQKLAKSSNKFFLPINAPAFAVKLVMGEMSEIILEGTRASNLKIKNAGFEFKYKTLNQAFEDLV</sequence>
<proteinExistence type="inferred from homology"/>
<organism evidence="4 5">
    <name type="scientific">Halpernia humi</name>
    <dbReference type="NCBI Taxonomy" id="493375"/>
    <lineage>
        <taxon>Bacteria</taxon>
        <taxon>Pseudomonadati</taxon>
        <taxon>Bacteroidota</taxon>
        <taxon>Flavobacteriia</taxon>
        <taxon>Flavobacteriales</taxon>
        <taxon>Weeksellaceae</taxon>
        <taxon>Chryseobacterium group</taxon>
        <taxon>Halpernia</taxon>
    </lineage>
</organism>
<keyword evidence="5" id="KW-1185">Reference proteome</keyword>
<dbReference type="InterPro" id="IPR010099">
    <property type="entry name" value="SDR39U1"/>
</dbReference>
<dbReference type="AlphaFoldDB" id="A0A1H6BAG5"/>
<name>A0A1H6BAG5_9FLAO</name>
<evidence type="ECO:0000259" key="2">
    <source>
        <dbReference type="Pfam" id="PF01370"/>
    </source>
</evidence>
<gene>
    <name evidence="4" type="ORF">SAMN05421847_2800</name>
</gene>
<dbReference type="Pfam" id="PF08338">
    <property type="entry name" value="DUF1731"/>
    <property type="match status" value="1"/>
</dbReference>
<dbReference type="Gene3D" id="3.40.50.720">
    <property type="entry name" value="NAD(P)-binding Rossmann-like Domain"/>
    <property type="match status" value="1"/>
</dbReference>